<evidence type="ECO:0000313" key="2">
    <source>
        <dbReference type="Proteomes" id="UP000010475"/>
    </source>
</evidence>
<dbReference type="OrthoDB" id="530299at2"/>
<reference evidence="1 2" key="1">
    <citation type="submission" date="2012-06" db="EMBL/GenBank/DDBJ databases">
        <title>Finished chromosome of genome of Cylindrospermum stagnale PCC 7417.</title>
        <authorList>
            <consortium name="US DOE Joint Genome Institute"/>
            <person name="Gugger M."/>
            <person name="Coursin T."/>
            <person name="Rippka R."/>
            <person name="Tandeau De Marsac N."/>
            <person name="Huntemann M."/>
            <person name="Wei C.-L."/>
            <person name="Han J."/>
            <person name="Detter J.C."/>
            <person name="Han C."/>
            <person name="Tapia R."/>
            <person name="Chen A."/>
            <person name="Kyrpides N."/>
            <person name="Mavromatis K."/>
            <person name="Markowitz V."/>
            <person name="Szeto E."/>
            <person name="Ivanova N."/>
            <person name="Pagani I."/>
            <person name="Pati A."/>
            <person name="Goodwin L."/>
            <person name="Nordberg H.P."/>
            <person name="Cantor M.N."/>
            <person name="Hua S.X."/>
            <person name="Woyke T."/>
            <person name="Kerfeld C.A."/>
        </authorList>
    </citation>
    <scope>NUCLEOTIDE SEQUENCE [LARGE SCALE GENOMIC DNA]</scope>
    <source>
        <strain evidence="1 2">PCC 7417</strain>
    </source>
</reference>
<evidence type="ECO:0000313" key="1">
    <source>
        <dbReference type="EMBL" id="AFZ24109.1"/>
    </source>
</evidence>
<dbReference type="Proteomes" id="UP000010475">
    <property type="component" value="Chromosome"/>
</dbReference>
<dbReference type="HOGENOM" id="CLU_637205_0_0_3"/>
<gene>
    <name evidence="1" type="ORF">Cylst_1853</name>
</gene>
<dbReference type="EMBL" id="CP003642">
    <property type="protein sequence ID" value="AFZ24109.1"/>
    <property type="molecule type" value="Genomic_DNA"/>
</dbReference>
<dbReference type="PATRIC" id="fig|56107.3.peg.2058"/>
<sequence length="422" mass="45420">MRQQIWSVTQKLIVSSLLTLYSMTPVLAVQDEQLTRAEVYKLTKIVELLLQNQTRRPAKAKDVIVPRDAVRTGVSSEAQLFFNDKSLIRVDQSSTFRFEPGVRRFQLPNRIALQEMIFKLENGTTLILSPPGSVGTEIETPESKISILAVLPAANTNNLSQNNGGAVQPTATKLALSQPANQASAVMVSHNSARNITQVYALTDGDIKISDLKDKKIVALKGGQTVAVKNGVVGNVQEFDLKGFYKIITLTGGIGPGQENLVAQEAVPVQETLKAVRIETLAALRNQTKRIEGFTKTFLSDALNGTEGDLNPRPRASVRIINQQVITGTFVKTGGNNGMFIPDNSSNSPKQISVDFDEGTVTIDGTTGISNKAGLNGNNASGSVIDANGQITQIQVFGVNGDEPQEGIPYYGSLTTGVARDR</sequence>
<name>K9WWD4_9NOST</name>
<dbReference type="eggNOG" id="COG3712">
    <property type="taxonomic scope" value="Bacteria"/>
</dbReference>
<dbReference type="STRING" id="56107.Cylst_1853"/>
<dbReference type="AlphaFoldDB" id="K9WWD4"/>
<dbReference type="KEGG" id="csg:Cylst_1853"/>
<accession>K9WWD4</accession>
<proteinExistence type="predicted"/>
<keyword evidence="2" id="KW-1185">Reference proteome</keyword>
<dbReference type="RefSeq" id="WP_015207365.1">
    <property type="nucleotide sequence ID" value="NC_019757.1"/>
</dbReference>
<organism evidence="1 2">
    <name type="scientific">Cylindrospermum stagnale PCC 7417</name>
    <dbReference type="NCBI Taxonomy" id="56107"/>
    <lineage>
        <taxon>Bacteria</taxon>
        <taxon>Bacillati</taxon>
        <taxon>Cyanobacteriota</taxon>
        <taxon>Cyanophyceae</taxon>
        <taxon>Nostocales</taxon>
        <taxon>Nostocaceae</taxon>
        <taxon>Cylindrospermum</taxon>
    </lineage>
</organism>
<evidence type="ECO:0008006" key="3">
    <source>
        <dbReference type="Google" id="ProtNLM"/>
    </source>
</evidence>
<protein>
    <recommendedName>
        <fullName evidence="3">FecR protein domain-containing protein</fullName>
    </recommendedName>
</protein>